<evidence type="ECO:0000259" key="1">
    <source>
        <dbReference type="PROSITE" id="PS50172"/>
    </source>
</evidence>
<dbReference type="EMBL" id="CCAE010000066">
    <property type="protein sequence ID" value="CDN90115.1"/>
    <property type="molecule type" value="Genomic_DNA"/>
</dbReference>
<reference evidence="3" key="1">
    <citation type="submission" date="2014-02" db="EMBL/GenBank/DDBJ databases">
        <authorList>
            <person name="Gan H."/>
        </authorList>
    </citation>
    <scope>NUCLEOTIDE SEQUENCE [LARGE SCALE GENOMIC DNA]</scope>
    <source>
        <strain evidence="3">S1</strain>
    </source>
</reference>
<sequence>MDSDLRSYFRFTGKGRLEKSINSLLGLLEGIAIDGKVTDGEISMLRMWLADHQDVASRHPYSELVPALVAAVADGALDPDEREDLTWLCQRLRSTEFFDMVTADLQRLHALVGGIAADGRISTEEMRGLSEWLSEHAHLQTCWPYDEISTLTTKALSDGRVDETEQRMLLDFFTEFLAVLDERTIVRPIAFDGPEQSIGALCAVGPEVTFPSKTFCFTGASSKYKRADFEGLVQRLGGETLSGVSTKLHYLVIGAEGNPCWAFACYGRKVEKAVALRRKGVRVVILHENDFHDAVLDAG</sequence>
<dbReference type="InterPro" id="IPR001357">
    <property type="entry name" value="BRCT_dom"/>
</dbReference>
<gene>
    <name evidence="2" type="ORF">BN948_04556</name>
</gene>
<dbReference type="GO" id="GO:0016874">
    <property type="term" value="F:ligase activity"/>
    <property type="evidence" value="ECO:0007669"/>
    <property type="project" value="UniProtKB-KW"/>
</dbReference>
<dbReference type="CDD" id="cd17748">
    <property type="entry name" value="BRCT_DNA_ligase_like"/>
    <property type="match status" value="1"/>
</dbReference>
<dbReference type="PROSITE" id="PS50172">
    <property type="entry name" value="BRCT"/>
    <property type="match status" value="1"/>
</dbReference>
<keyword evidence="3" id="KW-1185">Reference proteome</keyword>
<dbReference type="SUPFAM" id="SSF52113">
    <property type="entry name" value="BRCT domain"/>
    <property type="match status" value="1"/>
</dbReference>
<dbReference type="InterPro" id="IPR036420">
    <property type="entry name" value="BRCT_dom_sf"/>
</dbReference>
<reference evidence="3" key="2">
    <citation type="submission" date="2014-11" db="EMBL/GenBank/DDBJ databases">
        <title>Draft genome sequence of Hydrogenophaga intermedia S1.</title>
        <authorList>
            <person name="Gan H.M."/>
            <person name="Chew T.H."/>
            <person name="Stolz A."/>
        </authorList>
    </citation>
    <scope>NUCLEOTIDE SEQUENCE [LARGE SCALE GENOMIC DNA]</scope>
    <source>
        <strain evidence="3">S1</strain>
    </source>
</reference>
<evidence type="ECO:0000313" key="2">
    <source>
        <dbReference type="EMBL" id="CDN90115.1"/>
    </source>
</evidence>
<dbReference type="AlphaFoldDB" id="A0A1L1PXS1"/>
<dbReference type="Proteomes" id="UP000028878">
    <property type="component" value="Unassembled WGS sequence"/>
</dbReference>
<dbReference type="RefSeq" id="WP_035624054.1">
    <property type="nucleotide sequence ID" value="NZ_CCAE010000066.1"/>
</dbReference>
<evidence type="ECO:0000313" key="3">
    <source>
        <dbReference type="Proteomes" id="UP000028878"/>
    </source>
</evidence>
<dbReference type="Gene3D" id="3.40.50.10190">
    <property type="entry name" value="BRCT domain"/>
    <property type="match status" value="1"/>
</dbReference>
<organism evidence="2 3">
    <name type="scientific">Hydrogenophaga intermedia</name>
    <dbReference type="NCBI Taxonomy" id="65786"/>
    <lineage>
        <taxon>Bacteria</taxon>
        <taxon>Pseudomonadati</taxon>
        <taxon>Pseudomonadota</taxon>
        <taxon>Betaproteobacteria</taxon>
        <taxon>Burkholderiales</taxon>
        <taxon>Comamonadaceae</taxon>
        <taxon>Hydrogenophaga</taxon>
    </lineage>
</organism>
<keyword evidence="2" id="KW-0436">Ligase</keyword>
<accession>A0A1L1PXS1</accession>
<proteinExistence type="predicted"/>
<name>A0A1L1PXS1_HYDIT</name>
<protein>
    <submittedName>
        <fullName evidence="2">NAD-dependent DNA ligase</fullName>
    </submittedName>
</protein>
<feature type="domain" description="BRCT" evidence="1">
    <location>
        <begin position="205"/>
        <end position="284"/>
    </location>
</feature>